<gene>
    <name evidence="2" type="ORF">D3874_03955</name>
</gene>
<protein>
    <submittedName>
        <fullName evidence="2">Uncharacterized protein</fullName>
    </submittedName>
</protein>
<dbReference type="AlphaFoldDB" id="A0A418W8H0"/>
<dbReference type="RefSeq" id="WP_119776820.1">
    <property type="nucleotide sequence ID" value="NZ_QYUK01000011.1"/>
</dbReference>
<evidence type="ECO:0000313" key="2">
    <source>
        <dbReference type="EMBL" id="RJF86289.1"/>
    </source>
</evidence>
<feature type="signal peptide" evidence="1">
    <location>
        <begin position="1"/>
        <end position="27"/>
    </location>
</feature>
<feature type="chain" id="PRO_5019434411" evidence="1">
    <location>
        <begin position="28"/>
        <end position="122"/>
    </location>
</feature>
<keyword evidence="3" id="KW-1185">Reference proteome</keyword>
<dbReference type="EMBL" id="QYUK01000011">
    <property type="protein sequence ID" value="RJF86289.1"/>
    <property type="molecule type" value="Genomic_DNA"/>
</dbReference>
<reference evidence="2 3" key="1">
    <citation type="submission" date="2018-09" db="EMBL/GenBank/DDBJ databases">
        <authorList>
            <person name="Zhu H."/>
        </authorList>
    </citation>
    <scope>NUCLEOTIDE SEQUENCE [LARGE SCALE GENOMIC DNA]</scope>
    <source>
        <strain evidence="2 3">K1W22B-8</strain>
    </source>
</reference>
<organism evidence="2 3">
    <name type="scientific">Oleomonas cavernae</name>
    <dbReference type="NCBI Taxonomy" id="2320859"/>
    <lineage>
        <taxon>Bacteria</taxon>
        <taxon>Pseudomonadati</taxon>
        <taxon>Pseudomonadota</taxon>
        <taxon>Alphaproteobacteria</taxon>
        <taxon>Acetobacterales</taxon>
        <taxon>Acetobacteraceae</taxon>
        <taxon>Oleomonas</taxon>
    </lineage>
</organism>
<evidence type="ECO:0000313" key="3">
    <source>
        <dbReference type="Proteomes" id="UP000284605"/>
    </source>
</evidence>
<name>A0A418W8H0_9PROT</name>
<comment type="caution">
    <text evidence="2">The sequence shown here is derived from an EMBL/GenBank/DDBJ whole genome shotgun (WGS) entry which is preliminary data.</text>
</comment>
<accession>A0A418W8H0</accession>
<proteinExistence type="predicted"/>
<sequence>MLRSALVRAVAVAAVLLAMVAFGAARAEEGPRTGRYKVYLVQLTTASYVYDLILLDGGRYEVREFDNSLKSQGEYRYEPAEQRVRWLSGLNYDMGRGGTFSVKESGAHYILMGSKVYAINGE</sequence>
<keyword evidence="1" id="KW-0732">Signal</keyword>
<dbReference type="Proteomes" id="UP000284605">
    <property type="component" value="Unassembled WGS sequence"/>
</dbReference>
<evidence type="ECO:0000256" key="1">
    <source>
        <dbReference type="SAM" id="SignalP"/>
    </source>
</evidence>